<comment type="caution">
    <text evidence="1">The sequence shown here is derived from an EMBL/GenBank/DDBJ whole genome shotgun (WGS) entry which is preliminary data.</text>
</comment>
<dbReference type="Gene3D" id="2.40.50.140">
    <property type="entry name" value="Nucleic acid-binding proteins"/>
    <property type="match status" value="2"/>
</dbReference>
<evidence type="ECO:0000313" key="2">
    <source>
        <dbReference type="Proteomes" id="UP000762676"/>
    </source>
</evidence>
<keyword evidence="2" id="KW-1185">Reference proteome</keyword>
<gene>
    <name evidence="1" type="ORF">ElyMa_002452100</name>
</gene>
<evidence type="ECO:0000313" key="1">
    <source>
        <dbReference type="EMBL" id="GFR85886.1"/>
    </source>
</evidence>
<reference evidence="1 2" key="1">
    <citation type="journal article" date="2021" name="Elife">
        <title>Chloroplast acquisition without the gene transfer in kleptoplastic sea slugs, Plakobranchus ocellatus.</title>
        <authorList>
            <person name="Maeda T."/>
            <person name="Takahashi S."/>
            <person name="Yoshida T."/>
            <person name="Shimamura S."/>
            <person name="Takaki Y."/>
            <person name="Nagai Y."/>
            <person name="Toyoda A."/>
            <person name="Suzuki Y."/>
            <person name="Arimoto A."/>
            <person name="Ishii H."/>
            <person name="Satoh N."/>
            <person name="Nishiyama T."/>
            <person name="Hasebe M."/>
            <person name="Maruyama T."/>
            <person name="Minagawa J."/>
            <person name="Obokata J."/>
            <person name="Shigenobu S."/>
        </authorList>
    </citation>
    <scope>NUCLEOTIDE SEQUENCE [LARGE SCALE GENOMIC DNA]</scope>
</reference>
<dbReference type="InterPro" id="IPR012340">
    <property type="entry name" value="NA-bd_OB-fold"/>
</dbReference>
<dbReference type="EMBL" id="BMAT01005040">
    <property type="protein sequence ID" value="GFR85886.1"/>
    <property type="molecule type" value="Genomic_DNA"/>
</dbReference>
<organism evidence="1 2">
    <name type="scientific">Elysia marginata</name>
    <dbReference type="NCBI Taxonomy" id="1093978"/>
    <lineage>
        <taxon>Eukaryota</taxon>
        <taxon>Metazoa</taxon>
        <taxon>Spiralia</taxon>
        <taxon>Lophotrochozoa</taxon>
        <taxon>Mollusca</taxon>
        <taxon>Gastropoda</taxon>
        <taxon>Heterobranchia</taxon>
        <taxon>Euthyneura</taxon>
        <taxon>Panpulmonata</taxon>
        <taxon>Sacoglossa</taxon>
        <taxon>Placobranchoidea</taxon>
        <taxon>Plakobranchidae</taxon>
        <taxon>Elysia</taxon>
    </lineage>
</organism>
<proteinExistence type="predicted"/>
<dbReference type="Proteomes" id="UP000762676">
    <property type="component" value="Unassembled WGS sequence"/>
</dbReference>
<name>A0AAV4GKR1_9GAST</name>
<accession>A0AAV4GKR1</accession>
<protein>
    <submittedName>
        <fullName evidence="1">CST complex subunit STN1</fullName>
    </submittedName>
</protein>
<dbReference type="AlphaFoldDB" id="A0AAV4GKR1"/>
<sequence length="234" mass="26446">MRSLPIQERCIGLDPLSRSTMKLFVQDILHLEPVSCPNLKGTGLLSFEGHVVNRVEVMGIIVSVDKREKRHSYADNLKDIPRAELPSSLQEKLDELRAVCVTKNEDGFDIGDLMLVRGCVKMYQDQLEIDVLDHRKIENLCLEYERVLQMPSLYKLYNQPVKLPDNIEKVVNQTDQGTISKEAVESAIAREIQACFSSAVRDPAITPESVLTWPAVAELLSTDRVSRQGKESER</sequence>